<keyword evidence="2" id="KW-1185">Reference proteome</keyword>
<evidence type="ECO:0000313" key="1">
    <source>
        <dbReference type="EMBL" id="KAJ1355611.1"/>
    </source>
</evidence>
<proteinExistence type="predicted"/>
<organism evidence="1 2">
    <name type="scientific">Parelaphostrongylus tenuis</name>
    <name type="common">Meningeal worm</name>
    <dbReference type="NCBI Taxonomy" id="148309"/>
    <lineage>
        <taxon>Eukaryota</taxon>
        <taxon>Metazoa</taxon>
        <taxon>Ecdysozoa</taxon>
        <taxon>Nematoda</taxon>
        <taxon>Chromadorea</taxon>
        <taxon>Rhabditida</taxon>
        <taxon>Rhabditina</taxon>
        <taxon>Rhabditomorpha</taxon>
        <taxon>Strongyloidea</taxon>
        <taxon>Metastrongylidae</taxon>
        <taxon>Parelaphostrongylus</taxon>
    </lineage>
</organism>
<dbReference type="Proteomes" id="UP001196413">
    <property type="component" value="Unassembled WGS sequence"/>
</dbReference>
<accession>A0AAD5MU72</accession>
<gene>
    <name evidence="1" type="ORF">KIN20_013078</name>
</gene>
<dbReference type="AlphaFoldDB" id="A0AAD5MU72"/>
<name>A0AAD5MU72_PARTN</name>
<dbReference type="EMBL" id="JAHQIW010002518">
    <property type="protein sequence ID" value="KAJ1355611.1"/>
    <property type="molecule type" value="Genomic_DNA"/>
</dbReference>
<reference evidence="1" key="1">
    <citation type="submission" date="2021-06" db="EMBL/GenBank/DDBJ databases">
        <title>Parelaphostrongylus tenuis whole genome reference sequence.</title>
        <authorList>
            <person name="Garwood T.J."/>
            <person name="Larsen P.A."/>
            <person name="Fountain-Jones N.M."/>
            <person name="Garbe J.R."/>
            <person name="Macchietto M.G."/>
            <person name="Kania S.A."/>
            <person name="Gerhold R.W."/>
            <person name="Richards J.E."/>
            <person name="Wolf T.M."/>
        </authorList>
    </citation>
    <scope>NUCLEOTIDE SEQUENCE</scope>
    <source>
        <strain evidence="1">MNPRO001-30</strain>
        <tissue evidence="1">Meninges</tissue>
    </source>
</reference>
<sequence>MERRKRTSAESDRQADVTICLQFVNATSRNALARPLRKRNEIKLNRHFTTKIGSGISNRLPKFKPDRKGESLVNTCVLIYAGVRAAAHHPRVKHLRRKKRTLLGELATYRKHFQDSGHFQLACCSDRSHSKARAISTKKHTQYASDA</sequence>
<evidence type="ECO:0000313" key="2">
    <source>
        <dbReference type="Proteomes" id="UP001196413"/>
    </source>
</evidence>
<protein>
    <submittedName>
        <fullName evidence="1">Uncharacterized protein</fullName>
    </submittedName>
</protein>
<comment type="caution">
    <text evidence="1">The sequence shown here is derived from an EMBL/GenBank/DDBJ whole genome shotgun (WGS) entry which is preliminary data.</text>
</comment>